<dbReference type="Proteomes" id="UP000008983">
    <property type="component" value="Unassembled WGS sequence"/>
</dbReference>
<accession>G0R2Y2</accession>
<name>G0R2Y2_ICHMU</name>
<dbReference type="OrthoDB" id="10261083at2759"/>
<dbReference type="Pfam" id="PF05018">
    <property type="entry name" value="CFA20_dom"/>
    <property type="match status" value="1"/>
</dbReference>
<dbReference type="RefSeq" id="XP_004027538.1">
    <property type="nucleotide sequence ID" value="XM_004027489.1"/>
</dbReference>
<dbReference type="eggNOG" id="KOG3213">
    <property type="taxonomic scope" value="Eukaryota"/>
</dbReference>
<organism evidence="2 3">
    <name type="scientific">Ichthyophthirius multifiliis</name>
    <name type="common">White spot disease agent</name>
    <name type="synonym">Ich</name>
    <dbReference type="NCBI Taxonomy" id="5932"/>
    <lineage>
        <taxon>Eukaryota</taxon>
        <taxon>Sar</taxon>
        <taxon>Alveolata</taxon>
        <taxon>Ciliophora</taxon>
        <taxon>Intramacronucleata</taxon>
        <taxon>Oligohymenophorea</taxon>
        <taxon>Hymenostomatida</taxon>
        <taxon>Ophryoglenina</taxon>
        <taxon>Ichthyophthirius</taxon>
    </lineage>
</organism>
<evidence type="ECO:0000259" key="1">
    <source>
        <dbReference type="Pfam" id="PF05018"/>
    </source>
</evidence>
<evidence type="ECO:0000313" key="2">
    <source>
        <dbReference type="EMBL" id="EGR28193.1"/>
    </source>
</evidence>
<dbReference type="GeneID" id="14904289"/>
<evidence type="ECO:0000313" key="3">
    <source>
        <dbReference type="Proteomes" id="UP000008983"/>
    </source>
</evidence>
<dbReference type="InterPro" id="IPR040441">
    <property type="entry name" value="CFA20/CFAP20DC"/>
</dbReference>
<sequence>MKFPKEDKQELCLIQQFLVFQIYLPITSAWNLEIIIADTSRTKRRINFINRQNKIENNFFHVKVPNYIIKHGIWLNLSIDTNSFMEVWKGFIYQIKKQIIKKRLNFQIYRQYNYWFLMQIKKNIYNEKSFIYIWKRRLRNINILILLIK</sequence>
<keyword evidence="3" id="KW-1185">Reference proteome</keyword>
<dbReference type="EMBL" id="GL984282">
    <property type="protein sequence ID" value="EGR28193.1"/>
    <property type="molecule type" value="Genomic_DNA"/>
</dbReference>
<dbReference type="InterPro" id="IPR007714">
    <property type="entry name" value="CFA20_dom"/>
</dbReference>
<protein>
    <recommendedName>
        <fullName evidence="1">CFA20 domain-containing protein</fullName>
    </recommendedName>
</protein>
<dbReference type="InParanoid" id="G0R2Y2"/>
<dbReference type="AlphaFoldDB" id="G0R2Y2"/>
<dbReference type="STRING" id="857967.G0R2Y2"/>
<dbReference type="PANTHER" id="PTHR12458">
    <property type="entry name" value="ORF PROTEIN"/>
    <property type="match status" value="1"/>
</dbReference>
<gene>
    <name evidence="2" type="ORF">IMG5_181220</name>
</gene>
<proteinExistence type="predicted"/>
<reference evidence="2 3" key="1">
    <citation type="submission" date="2011-07" db="EMBL/GenBank/DDBJ databases">
        <authorList>
            <person name="Coyne R."/>
            <person name="Brami D."/>
            <person name="Johnson J."/>
            <person name="Hostetler J."/>
            <person name="Hannick L."/>
            <person name="Clark T."/>
            <person name="Cassidy-Hanley D."/>
            <person name="Inman J."/>
        </authorList>
    </citation>
    <scope>NUCLEOTIDE SEQUENCE [LARGE SCALE GENOMIC DNA]</scope>
    <source>
        <strain evidence="2 3">G5</strain>
    </source>
</reference>
<feature type="domain" description="CFA20" evidence="1">
    <location>
        <begin position="1"/>
        <end position="86"/>
    </location>
</feature>